<keyword evidence="2" id="KW-1185">Reference proteome</keyword>
<dbReference type="eggNOG" id="ENOG5033XWT">
    <property type="taxonomic scope" value="Bacteria"/>
</dbReference>
<dbReference type="RefSeq" id="WP_013345632.1">
    <property type="nucleotide sequence ID" value="NC_014541.1"/>
</dbReference>
<proteinExistence type="predicted"/>
<dbReference type="AlphaFoldDB" id="E1SUZ9"/>
<dbReference type="Proteomes" id="UP000006683">
    <property type="component" value="Chromosome"/>
</dbReference>
<dbReference type="KEGG" id="fbl:Fbal_2123"/>
<protein>
    <submittedName>
        <fullName evidence="1">Uncharacterized protein</fullName>
    </submittedName>
</protein>
<name>E1SUZ9_FERBD</name>
<evidence type="ECO:0000313" key="1">
    <source>
        <dbReference type="EMBL" id="ADN76326.1"/>
    </source>
</evidence>
<accession>E1SUZ9</accession>
<dbReference type="OrthoDB" id="5827825at2"/>
<dbReference type="EMBL" id="CP002209">
    <property type="protein sequence ID" value="ADN76326.1"/>
    <property type="molecule type" value="Genomic_DNA"/>
</dbReference>
<sequence length="144" mass="16384">MRQTRLNEAYRGEIYGIAFFQHMLSQRPEQATLWQALVSVEVRTAALLSPLQAASVSAAERAALWHKGVAQARQWDALPWPELLATLIDWVTPYEERYREWAEADPQLALVARHETAIWLALKDLSQGGDGLTPLHQFLDDYSL</sequence>
<dbReference type="HOGENOM" id="CLU_144864_0_0_6"/>
<evidence type="ECO:0000313" key="2">
    <source>
        <dbReference type="Proteomes" id="UP000006683"/>
    </source>
</evidence>
<organism evidence="1 2">
    <name type="scientific">Ferrimonas balearica (strain DSM 9799 / CCM 4581 / KCTC 23876 / PAT)</name>
    <dbReference type="NCBI Taxonomy" id="550540"/>
    <lineage>
        <taxon>Bacteria</taxon>
        <taxon>Pseudomonadati</taxon>
        <taxon>Pseudomonadota</taxon>
        <taxon>Gammaproteobacteria</taxon>
        <taxon>Alteromonadales</taxon>
        <taxon>Ferrimonadaceae</taxon>
        <taxon>Ferrimonas</taxon>
    </lineage>
</organism>
<gene>
    <name evidence="1" type="ordered locus">Fbal_2123</name>
</gene>
<reference evidence="1 2" key="1">
    <citation type="journal article" date="2010" name="Stand. Genomic Sci.">
        <title>Complete genome sequence of Ferrimonas balearica type strain (PAT).</title>
        <authorList>
            <person name="Nolan M."/>
            <person name="Sikorski J."/>
            <person name="Davenport K."/>
            <person name="Lucas S."/>
            <person name="Glavina Del Rio T."/>
            <person name="Tice H."/>
            <person name="Cheng J."/>
            <person name="Goodwin L."/>
            <person name="Pitluck S."/>
            <person name="Liolios K."/>
            <person name="Ivanova N."/>
            <person name="Mavromatis K."/>
            <person name="Ovchinnikova G."/>
            <person name="Pati A."/>
            <person name="Chen A."/>
            <person name="Palaniappan K."/>
            <person name="Land M."/>
            <person name="Hauser L."/>
            <person name="Chang Y."/>
            <person name="Jeffries C."/>
            <person name="Tapia R."/>
            <person name="Brettin T."/>
            <person name="Detter J."/>
            <person name="Han C."/>
            <person name="Yasawong M."/>
            <person name="Rohde M."/>
            <person name="Tindall B."/>
            <person name="Goker M."/>
            <person name="Woyke T."/>
            <person name="Bristow J."/>
            <person name="Eisen J."/>
            <person name="Markowitz V."/>
            <person name="Hugenholtz P."/>
            <person name="Kyrpides N."/>
            <person name="Klenk H."/>
            <person name="Lapidus A."/>
        </authorList>
    </citation>
    <scope>NUCLEOTIDE SEQUENCE [LARGE SCALE GENOMIC DNA]</scope>
    <source>
        <strain evidence="2">DSM 9799 / CCM 4581 / KCTC 23876 / PAT</strain>
    </source>
</reference>
<dbReference type="GeneID" id="67182328"/>